<evidence type="ECO:0000256" key="6">
    <source>
        <dbReference type="ARBA" id="ARBA00022989"/>
    </source>
</evidence>
<evidence type="ECO:0000256" key="4">
    <source>
        <dbReference type="ARBA" id="ARBA00022544"/>
    </source>
</evidence>
<feature type="transmembrane region" description="Helical" evidence="8">
    <location>
        <begin position="112"/>
        <end position="131"/>
    </location>
</feature>
<feature type="transmembrane region" description="Helical" evidence="8">
    <location>
        <begin position="74"/>
        <end position="92"/>
    </location>
</feature>
<dbReference type="PANTHER" id="PTHR34975:SF2">
    <property type="entry name" value="SPORE GERMINATION PROTEIN A2"/>
    <property type="match status" value="1"/>
</dbReference>
<comment type="similarity">
    <text evidence="2">Belongs to the amino acid-polyamine-organocation (APC) superfamily. Spore germination protein (SGP) (TC 2.A.3.9) family.</text>
</comment>
<dbReference type="EMBL" id="LSFN01000002">
    <property type="protein sequence ID" value="OAB77666.1"/>
    <property type="molecule type" value="Genomic_DNA"/>
</dbReference>
<dbReference type="InterPro" id="IPR004761">
    <property type="entry name" value="Spore_GerAB"/>
</dbReference>
<keyword evidence="6 8" id="KW-1133">Transmembrane helix</keyword>
<dbReference type="AlphaFoldDB" id="A0A167GKU4"/>
<evidence type="ECO:0000256" key="8">
    <source>
        <dbReference type="SAM" id="Phobius"/>
    </source>
</evidence>
<dbReference type="Proteomes" id="UP000077134">
    <property type="component" value="Unassembled WGS sequence"/>
</dbReference>
<evidence type="ECO:0000256" key="1">
    <source>
        <dbReference type="ARBA" id="ARBA00004141"/>
    </source>
</evidence>
<dbReference type="RefSeq" id="WP_068654454.1">
    <property type="nucleotide sequence ID" value="NZ_CP017770.1"/>
</dbReference>
<dbReference type="GO" id="GO:0016020">
    <property type="term" value="C:membrane"/>
    <property type="evidence" value="ECO:0007669"/>
    <property type="project" value="UniProtKB-SubCell"/>
</dbReference>
<dbReference type="KEGG" id="pcx:LPB68_08160"/>
<evidence type="ECO:0000313" key="10">
    <source>
        <dbReference type="Proteomes" id="UP000077134"/>
    </source>
</evidence>
<feature type="transmembrane region" description="Helical" evidence="8">
    <location>
        <begin position="143"/>
        <end position="165"/>
    </location>
</feature>
<keyword evidence="3" id="KW-0813">Transport</keyword>
<evidence type="ECO:0000256" key="3">
    <source>
        <dbReference type="ARBA" id="ARBA00022448"/>
    </source>
</evidence>
<feature type="transmembrane region" description="Helical" evidence="8">
    <location>
        <begin position="269"/>
        <end position="294"/>
    </location>
</feature>
<comment type="subcellular location">
    <subcellularLocation>
        <location evidence="1">Membrane</location>
        <topology evidence="1">Multi-pass membrane protein</topology>
    </subcellularLocation>
</comment>
<feature type="transmembrane region" description="Helical" evidence="8">
    <location>
        <begin position="36"/>
        <end position="54"/>
    </location>
</feature>
<evidence type="ECO:0000256" key="2">
    <source>
        <dbReference type="ARBA" id="ARBA00007998"/>
    </source>
</evidence>
<comment type="caution">
    <text evidence="9">The sequence shown here is derived from an EMBL/GenBank/DDBJ whole genome shotgun (WGS) entry which is preliminary data.</text>
</comment>
<keyword evidence="7 8" id="KW-0472">Membrane</keyword>
<proteinExistence type="inferred from homology"/>
<accession>A0A167GKU4</accession>
<sequence length="365" mass="41276">MRKEVISSNQLFAMIVLFELGTAIIVPIGLESGHAVWISILMALPGGLLLYLIYEDLYQQYPNMIISGYTQKILGKFIGWPLSLLYIPVLMFNGSRNLREGSVLLLSSSYDITPIYIMDAMMVIAVIYILNKGIEVFARTAEIYFTVILFMGIICCSVVILAGLVDFRNIFPIHAKDWKDALKSAYPSIWIFPFGELVCFTTILPHFNKAHSSKRTGMVAVLLSGFLLTFTHAIELSVLGEDLYARSTFPIYNTITLVNLANFIQRLDALVILTLIIGVFFKLTIYCYAAMVITADLFKVKNPRKLAVPIGVVVLFTSMISTGNYPEHIEEGMVFMKYILIVICAYIPILLYIVHRIRRRFGLYR</sequence>
<evidence type="ECO:0000313" key="9">
    <source>
        <dbReference type="EMBL" id="OAB77666.1"/>
    </source>
</evidence>
<dbReference type="OrthoDB" id="1891864at2"/>
<evidence type="ECO:0000256" key="7">
    <source>
        <dbReference type="ARBA" id="ARBA00023136"/>
    </source>
</evidence>
<feature type="transmembrane region" description="Helical" evidence="8">
    <location>
        <begin position="216"/>
        <end position="234"/>
    </location>
</feature>
<feature type="transmembrane region" description="Helical" evidence="8">
    <location>
        <begin position="12"/>
        <end position="30"/>
    </location>
</feature>
<protein>
    <submittedName>
        <fullName evidence="9">Spore gernimation protein GerB</fullName>
    </submittedName>
</protein>
<feature type="transmembrane region" description="Helical" evidence="8">
    <location>
        <begin position="306"/>
        <end position="323"/>
    </location>
</feature>
<feature type="transmembrane region" description="Helical" evidence="8">
    <location>
        <begin position="335"/>
        <end position="355"/>
    </location>
</feature>
<dbReference type="Pfam" id="PF03845">
    <property type="entry name" value="Spore_permease"/>
    <property type="match status" value="1"/>
</dbReference>
<dbReference type="PANTHER" id="PTHR34975">
    <property type="entry name" value="SPORE GERMINATION PROTEIN A2"/>
    <property type="match status" value="1"/>
</dbReference>
<keyword evidence="10" id="KW-1185">Reference proteome</keyword>
<dbReference type="NCBIfam" id="TIGR00912">
    <property type="entry name" value="2A0309"/>
    <property type="match status" value="1"/>
</dbReference>
<dbReference type="STRING" id="1763538.LPB68_08160"/>
<keyword evidence="4" id="KW-0309">Germination</keyword>
<keyword evidence="5 8" id="KW-0812">Transmembrane</keyword>
<dbReference type="GO" id="GO:0009847">
    <property type="term" value="P:spore germination"/>
    <property type="evidence" value="ECO:0007669"/>
    <property type="project" value="InterPro"/>
</dbReference>
<organism evidence="9 10">
    <name type="scientific">Paenibacillus crassostreae</name>
    <dbReference type="NCBI Taxonomy" id="1763538"/>
    <lineage>
        <taxon>Bacteria</taxon>
        <taxon>Bacillati</taxon>
        <taxon>Bacillota</taxon>
        <taxon>Bacilli</taxon>
        <taxon>Bacillales</taxon>
        <taxon>Paenibacillaceae</taxon>
        <taxon>Paenibacillus</taxon>
    </lineage>
</organism>
<gene>
    <name evidence="9" type="ORF">PNBC_01240</name>
</gene>
<feature type="transmembrane region" description="Helical" evidence="8">
    <location>
        <begin position="185"/>
        <end position="204"/>
    </location>
</feature>
<evidence type="ECO:0000256" key="5">
    <source>
        <dbReference type="ARBA" id="ARBA00022692"/>
    </source>
</evidence>
<name>A0A167GKU4_9BACL</name>
<reference evidence="9 10" key="1">
    <citation type="submission" date="2016-02" db="EMBL/GenBank/DDBJ databases">
        <title>Paenibacillus sp. LPB0068, isolated from Crassostrea gigas.</title>
        <authorList>
            <person name="Shin S.-K."/>
            <person name="Yi H."/>
        </authorList>
    </citation>
    <scope>NUCLEOTIDE SEQUENCE [LARGE SCALE GENOMIC DNA]</scope>
    <source>
        <strain evidence="9 10">LPB0068</strain>
    </source>
</reference>